<accession>A0ABR2KZ38</accession>
<evidence type="ECO:0000256" key="1">
    <source>
        <dbReference type="SAM" id="MobiDB-lite"/>
    </source>
</evidence>
<protein>
    <submittedName>
        <fullName evidence="2">Uncharacterized protein</fullName>
    </submittedName>
</protein>
<gene>
    <name evidence="2" type="ORF">M9Y10_013581</name>
</gene>
<proteinExistence type="predicted"/>
<feature type="compositionally biased region" description="Low complexity" evidence="1">
    <location>
        <begin position="7"/>
        <end position="21"/>
    </location>
</feature>
<dbReference type="Proteomes" id="UP001470230">
    <property type="component" value="Unassembled WGS sequence"/>
</dbReference>
<feature type="region of interest" description="Disordered" evidence="1">
    <location>
        <begin position="1"/>
        <end position="21"/>
    </location>
</feature>
<dbReference type="EMBL" id="JAPFFF010000002">
    <property type="protein sequence ID" value="KAK8895697.1"/>
    <property type="molecule type" value="Genomic_DNA"/>
</dbReference>
<evidence type="ECO:0000313" key="2">
    <source>
        <dbReference type="EMBL" id="KAK8895697.1"/>
    </source>
</evidence>
<keyword evidence="3" id="KW-1185">Reference proteome</keyword>
<organism evidence="2 3">
    <name type="scientific">Tritrichomonas musculus</name>
    <dbReference type="NCBI Taxonomy" id="1915356"/>
    <lineage>
        <taxon>Eukaryota</taxon>
        <taxon>Metamonada</taxon>
        <taxon>Parabasalia</taxon>
        <taxon>Tritrichomonadida</taxon>
        <taxon>Tritrichomonadidae</taxon>
        <taxon>Tritrichomonas</taxon>
    </lineage>
</organism>
<comment type="caution">
    <text evidence="2">The sequence shown here is derived from an EMBL/GenBank/DDBJ whole genome shotgun (WGS) entry which is preliminary data.</text>
</comment>
<reference evidence="2 3" key="1">
    <citation type="submission" date="2024-04" db="EMBL/GenBank/DDBJ databases">
        <title>Tritrichomonas musculus Genome.</title>
        <authorList>
            <person name="Alves-Ferreira E."/>
            <person name="Grigg M."/>
            <person name="Lorenzi H."/>
            <person name="Galac M."/>
        </authorList>
    </citation>
    <scope>NUCLEOTIDE SEQUENCE [LARGE SCALE GENOMIC DNA]</scope>
    <source>
        <strain evidence="2 3">EAF2021</strain>
    </source>
</reference>
<name>A0ABR2KZ38_9EUKA</name>
<sequence length="104" mass="11592">MKIPMRGNNNDNSNNNNNSNSNNNFSNDGFFLFLNLFKKSLNIFSSTSTNDLFNSMQSTGSLFTSINKAIAKGFQDSDDPVVLHGLGESFPVDINKAIEFYKRP</sequence>
<evidence type="ECO:0000313" key="3">
    <source>
        <dbReference type="Proteomes" id="UP001470230"/>
    </source>
</evidence>